<gene>
    <name evidence="2" type="ORF">BTO28_01735</name>
</gene>
<dbReference type="STRING" id="1714355.BTO28_01735"/>
<evidence type="ECO:0000313" key="2">
    <source>
        <dbReference type="EMBL" id="OMP68367.1"/>
    </source>
</evidence>
<protein>
    <submittedName>
        <fullName evidence="2">Uncharacterized protein</fullName>
    </submittedName>
</protein>
<accession>A0A1V2ABM9</accession>
<feature type="transmembrane region" description="Helical" evidence="1">
    <location>
        <begin position="6"/>
        <end position="23"/>
    </location>
</feature>
<dbReference type="Proteomes" id="UP000188613">
    <property type="component" value="Unassembled WGS sequence"/>
</dbReference>
<comment type="caution">
    <text evidence="2">The sequence shown here is derived from an EMBL/GenBank/DDBJ whole genome shotgun (WGS) entry which is preliminary data.</text>
</comment>
<evidence type="ECO:0000313" key="3">
    <source>
        <dbReference type="Proteomes" id="UP000188613"/>
    </source>
</evidence>
<dbReference type="RefSeq" id="WP_076763477.1">
    <property type="nucleotide sequence ID" value="NZ_MSFI01000002.1"/>
</dbReference>
<sequence>MKIAIALIIIILFISLIGTLFVTKNEDAKYGESTKRNTINLSIIYVLLFVGLTIGVVWYIVSVI</sequence>
<dbReference type="EMBL" id="MSFI01000002">
    <property type="protein sequence ID" value="OMP68367.1"/>
    <property type="molecule type" value="Genomic_DNA"/>
</dbReference>
<organism evidence="2 3">
    <name type="scientific">Domibacillus epiphyticus</name>
    <dbReference type="NCBI Taxonomy" id="1714355"/>
    <lineage>
        <taxon>Bacteria</taxon>
        <taxon>Bacillati</taxon>
        <taxon>Bacillota</taxon>
        <taxon>Bacilli</taxon>
        <taxon>Bacillales</taxon>
        <taxon>Bacillaceae</taxon>
        <taxon>Domibacillus</taxon>
    </lineage>
</organism>
<dbReference type="OrthoDB" id="2930540at2"/>
<feature type="transmembrane region" description="Helical" evidence="1">
    <location>
        <begin position="43"/>
        <end position="61"/>
    </location>
</feature>
<dbReference type="AlphaFoldDB" id="A0A1V2ABM9"/>
<keyword evidence="3" id="KW-1185">Reference proteome</keyword>
<reference evidence="2 3" key="1">
    <citation type="submission" date="2016-12" db="EMBL/GenBank/DDBJ databases">
        <title>Domibacillus sp. SAB 38T whole genome sequencing.</title>
        <authorList>
            <person name="Verma A."/>
            <person name="Ojha A.K."/>
            <person name="Krishnamurthi S."/>
        </authorList>
    </citation>
    <scope>NUCLEOTIDE SEQUENCE [LARGE SCALE GENOMIC DNA]</scope>
    <source>
        <strain evidence="2 3">SAB 38</strain>
    </source>
</reference>
<name>A0A1V2ABM9_9BACI</name>
<keyword evidence="1" id="KW-0472">Membrane</keyword>
<keyword evidence="1" id="KW-1133">Transmembrane helix</keyword>
<evidence type="ECO:0000256" key="1">
    <source>
        <dbReference type="SAM" id="Phobius"/>
    </source>
</evidence>
<proteinExistence type="predicted"/>
<keyword evidence="1" id="KW-0812">Transmembrane</keyword>